<dbReference type="Proteomes" id="UP000177187">
    <property type="component" value="Unassembled WGS sequence"/>
</dbReference>
<dbReference type="GO" id="GO:0004061">
    <property type="term" value="F:arylformamidase activity"/>
    <property type="evidence" value="ECO:0007669"/>
    <property type="project" value="InterPro"/>
</dbReference>
<comment type="caution">
    <text evidence="1">The sequence shown here is derived from an EMBL/GenBank/DDBJ whole genome shotgun (WGS) entry which is preliminary data.</text>
</comment>
<dbReference type="AlphaFoldDB" id="A0A1F5EY86"/>
<dbReference type="Gene3D" id="3.50.30.50">
    <property type="entry name" value="Putative cyclase"/>
    <property type="match status" value="1"/>
</dbReference>
<evidence type="ECO:0000313" key="1">
    <source>
        <dbReference type="EMBL" id="OGD72337.1"/>
    </source>
</evidence>
<proteinExistence type="predicted"/>
<sequence>MMRVLDITRPLDGAAPWPGERGLERALTKTHARDGWETSELHLCSHLGTHVDAPAHLFPDGKRLGELSLDPFVGPALVVDCGDAHVIGPEIIPIKEMKSGDRVLLKTANSARREGGFFEDYCYPAGNAVRLLVEKGISLLGVDGPSVDGFEVEPIVHRLLFEKNIPALEGLDLSGAAPGRYTLVCLPLKIEAAEGAPCRAVLLEG</sequence>
<dbReference type="PANTHER" id="PTHR31118:SF12">
    <property type="entry name" value="CYCLASE-LIKE PROTEIN 2"/>
    <property type="match status" value="1"/>
</dbReference>
<protein>
    <recommendedName>
        <fullName evidence="3">Cyclase</fullName>
    </recommendedName>
</protein>
<reference evidence="1 2" key="1">
    <citation type="journal article" date="2016" name="Nat. Commun.">
        <title>Thousands of microbial genomes shed light on interconnected biogeochemical processes in an aquifer system.</title>
        <authorList>
            <person name="Anantharaman K."/>
            <person name="Brown C.T."/>
            <person name="Hug L.A."/>
            <person name="Sharon I."/>
            <person name="Castelle C.J."/>
            <person name="Probst A.J."/>
            <person name="Thomas B.C."/>
            <person name="Singh A."/>
            <person name="Wilkins M.J."/>
            <person name="Karaoz U."/>
            <person name="Brodie E.L."/>
            <person name="Williams K.H."/>
            <person name="Hubbard S.S."/>
            <person name="Banfield J.F."/>
        </authorList>
    </citation>
    <scope>NUCLEOTIDE SEQUENCE [LARGE SCALE GENOMIC DNA]</scope>
</reference>
<dbReference type="InterPro" id="IPR037175">
    <property type="entry name" value="KFase_sf"/>
</dbReference>
<name>A0A1F5EY86_9BACT</name>
<evidence type="ECO:0000313" key="2">
    <source>
        <dbReference type="Proteomes" id="UP000177187"/>
    </source>
</evidence>
<gene>
    <name evidence="1" type="ORF">A2Y64_00510</name>
</gene>
<dbReference type="Pfam" id="PF04199">
    <property type="entry name" value="Cyclase"/>
    <property type="match status" value="1"/>
</dbReference>
<dbReference type="InterPro" id="IPR007325">
    <property type="entry name" value="KFase/CYL"/>
</dbReference>
<dbReference type="EMBL" id="MFAF01000125">
    <property type="protein sequence ID" value="OGD72337.1"/>
    <property type="molecule type" value="Genomic_DNA"/>
</dbReference>
<dbReference type="GO" id="GO:0019441">
    <property type="term" value="P:L-tryptophan catabolic process to kynurenine"/>
    <property type="evidence" value="ECO:0007669"/>
    <property type="project" value="InterPro"/>
</dbReference>
<evidence type="ECO:0008006" key="3">
    <source>
        <dbReference type="Google" id="ProtNLM"/>
    </source>
</evidence>
<dbReference type="STRING" id="1817816.A2Y64_00510"/>
<accession>A0A1F5EY86</accession>
<dbReference type="SUPFAM" id="SSF102198">
    <property type="entry name" value="Putative cyclase"/>
    <property type="match status" value="1"/>
</dbReference>
<organism evidence="1 2">
    <name type="scientific">Candidatus Coatesbacteria bacterium RBG_13_66_14</name>
    <dbReference type="NCBI Taxonomy" id="1817816"/>
    <lineage>
        <taxon>Bacteria</taxon>
        <taxon>Candidatus Coatesiibacteriota</taxon>
    </lineage>
</organism>
<dbReference type="PANTHER" id="PTHR31118">
    <property type="entry name" value="CYCLASE-LIKE PROTEIN 2"/>
    <property type="match status" value="1"/>
</dbReference>